<evidence type="ECO:0000256" key="2">
    <source>
        <dbReference type="ARBA" id="ARBA00023242"/>
    </source>
</evidence>
<dbReference type="Pfam" id="PF11951">
    <property type="entry name" value="Fungal_trans_2"/>
    <property type="match status" value="1"/>
</dbReference>
<keyword evidence="2" id="KW-0539">Nucleus</keyword>
<gene>
    <name evidence="3" type="ORF">RDB_LOCUS21613</name>
</gene>
<name>A0A8H2WII9_9AGAM</name>
<proteinExistence type="predicted"/>
<dbReference type="EMBL" id="CAJMWT010001073">
    <property type="protein sequence ID" value="CAE6376551.1"/>
    <property type="molecule type" value="Genomic_DNA"/>
</dbReference>
<dbReference type="PANTHER" id="PTHR37534:SF46">
    <property type="entry name" value="ZN(II)2CYS6 TRANSCRIPTION FACTOR (EUROFUNG)"/>
    <property type="match status" value="1"/>
</dbReference>
<comment type="caution">
    <text evidence="3">The sequence shown here is derived from an EMBL/GenBank/DDBJ whole genome shotgun (WGS) entry which is preliminary data.</text>
</comment>
<protein>
    <submittedName>
        <fullName evidence="3">Uncharacterized protein</fullName>
    </submittedName>
</protein>
<organism evidence="3 4">
    <name type="scientific">Rhizoctonia solani</name>
    <dbReference type="NCBI Taxonomy" id="456999"/>
    <lineage>
        <taxon>Eukaryota</taxon>
        <taxon>Fungi</taxon>
        <taxon>Dikarya</taxon>
        <taxon>Basidiomycota</taxon>
        <taxon>Agaricomycotina</taxon>
        <taxon>Agaricomycetes</taxon>
        <taxon>Cantharellales</taxon>
        <taxon>Ceratobasidiaceae</taxon>
        <taxon>Rhizoctonia</taxon>
    </lineage>
</organism>
<dbReference type="OrthoDB" id="412874at2759"/>
<sequence>MNDSRTRVLDAVPQIDDLLPMTYARPSSITTARMREYARDFGPQFEWSPDDLETIDNLDLEGSILVLKGSIVRLNKKELIEPAFREMCNFYSDFLARILYDYGLVSGTLVEWMLQRYKLSESAKYGMLSTAILVRSYYERSILATSLHERAKGLYSLAICELSHELSDLFLSPRTKLASLIEIMNYEYHAGHLPSYYAHGAQAAPLVKAIIGSDTIDLLKLRGEQMFDVCCFVWCDILDSMSTSRPTRFKYVSDIEHGTQSSAGSGLEWIYGCPNSLAVLLARTSALRHTQLSHHDLMSQGSELEQTIRNLQLHPINAQESALRIARISAQEIWRHTGILYVHHAIFKSDPSHLPVKDSLKNIIKLASTLKPGRNPDCFLAAPYFIAGSFAVSHRDRITLRSRLINCSNGGFLRILASTLDELWKETDATGRLTSWSESESPRIAL</sequence>
<evidence type="ECO:0000313" key="4">
    <source>
        <dbReference type="Proteomes" id="UP000663843"/>
    </source>
</evidence>
<dbReference type="Proteomes" id="UP000663843">
    <property type="component" value="Unassembled WGS sequence"/>
</dbReference>
<dbReference type="PANTHER" id="PTHR37534">
    <property type="entry name" value="TRANSCRIPTIONAL ACTIVATOR PROTEIN UGA3"/>
    <property type="match status" value="1"/>
</dbReference>
<accession>A0A8H2WII9</accession>
<dbReference type="GO" id="GO:0005634">
    <property type="term" value="C:nucleus"/>
    <property type="evidence" value="ECO:0007669"/>
    <property type="project" value="UniProtKB-SubCell"/>
</dbReference>
<evidence type="ECO:0000313" key="3">
    <source>
        <dbReference type="EMBL" id="CAE6376551.1"/>
    </source>
</evidence>
<comment type="subcellular location">
    <subcellularLocation>
        <location evidence="1">Nucleus</location>
    </subcellularLocation>
</comment>
<reference evidence="3" key="1">
    <citation type="submission" date="2021-01" db="EMBL/GenBank/DDBJ databases">
        <authorList>
            <person name="Kaushik A."/>
        </authorList>
    </citation>
    <scope>NUCLEOTIDE SEQUENCE</scope>
    <source>
        <strain evidence="3">AG2-2IIIB</strain>
    </source>
</reference>
<dbReference type="AlphaFoldDB" id="A0A8H2WII9"/>
<dbReference type="InterPro" id="IPR021858">
    <property type="entry name" value="Fun_TF"/>
</dbReference>
<evidence type="ECO:0000256" key="1">
    <source>
        <dbReference type="ARBA" id="ARBA00004123"/>
    </source>
</evidence>